<keyword evidence="2" id="KW-1185">Reference proteome</keyword>
<dbReference type="Gene3D" id="3.40.50.300">
    <property type="entry name" value="P-loop containing nucleotide triphosphate hydrolases"/>
    <property type="match status" value="1"/>
</dbReference>
<reference evidence="2" key="1">
    <citation type="submission" date="2018-12" db="EMBL/GenBank/DDBJ databases">
        <title>Tengunoibacter tsumagoiensis gen. nov., sp. nov., Dictyobacter kobayashii sp. nov., D. alpinus sp. nov., and D. joshuensis sp. nov. and description of Dictyobacteraceae fam. nov. within the order Ktedonobacterales isolated from Tengu-no-mugimeshi.</title>
        <authorList>
            <person name="Wang C.M."/>
            <person name="Zheng Y."/>
            <person name="Sakai Y."/>
            <person name="Toyoda A."/>
            <person name="Minakuchi Y."/>
            <person name="Abe K."/>
            <person name="Yokota A."/>
            <person name="Yabe S."/>
        </authorList>
    </citation>
    <scope>NUCLEOTIDE SEQUENCE [LARGE SCALE GENOMIC DNA]</scope>
    <source>
        <strain evidence="2">S-27</strain>
    </source>
</reference>
<dbReference type="AlphaFoldDB" id="A0A401Z8M6"/>
<organism evidence="1 2">
    <name type="scientific">Dictyobacter aurantiacus</name>
    <dbReference type="NCBI Taxonomy" id="1936993"/>
    <lineage>
        <taxon>Bacteria</taxon>
        <taxon>Bacillati</taxon>
        <taxon>Chloroflexota</taxon>
        <taxon>Ktedonobacteria</taxon>
        <taxon>Ktedonobacterales</taxon>
        <taxon>Dictyobacteraceae</taxon>
        <taxon>Dictyobacter</taxon>
    </lineage>
</organism>
<name>A0A401Z8M6_9CHLR</name>
<evidence type="ECO:0000313" key="1">
    <source>
        <dbReference type="EMBL" id="GCE03166.1"/>
    </source>
</evidence>
<gene>
    <name evidence="1" type="ORF">KDAU_04950</name>
</gene>
<dbReference type="InterPro" id="IPR027417">
    <property type="entry name" value="P-loop_NTPase"/>
</dbReference>
<protein>
    <recommendedName>
        <fullName evidence="3">ATP-binding protein</fullName>
    </recommendedName>
</protein>
<dbReference type="SUPFAM" id="SSF52540">
    <property type="entry name" value="P-loop containing nucleoside triphosphate hydrolases"/>
    <property type="match status" value="1"/>
</dbReference>
<dbReference type="EMBL" id="BIFQ01000001">
    <property type="protein sequence ID" value="GCE03166.1"/>
    <property type="molecule type" value="Genomic_DNA"/>
</dbReference>
<dbReference type="Proteomes" id="UP000287224">
    <property type="component" value="Unassembled WGS sequence"/>
</dbReference>
<dbReference type="Pfam" id="PF13671">
    <property type="entry name" value="AAA_33"/>
    <property type="match status" value="1"/>
</dbReference>
<evidence type="ECO:0000313" key="2">
    <source>
        <dbReference type="Proteomes" id="UP000287224"/>
    </source>
</evidence>
<dbReference type="PANTHER" id="PTHR37807">
    <property type="entry name" value="OS07G0160300 PROTEIN"/>
    <property type="match status" value="1"/>
</dbReference>
<evidence type="ECO:0008006" key="3">
    <source>
        <dbReference type="Google" id="ProtNLM"/>
    </source>
</evidence>
<comment type="caution">
    <text evidence="1">The sequence shown here is derived from an EMBL/GenBank/DDBJ whole genome shotgun (WGS) entry which is preliminary data.</text>
</comment>
<dbReference type="OrthoDB" id="1201990at2"/>
<proteinExistence type="predicted"/>
<accession>A0A401Z8M6</accession>
<dbReference type="PANTHER" id="PTHR37807:SF3">
    <property type="entry name" value="OS07G0160300 PROTEIN"/>
    <property type="match status" value="1"/>
</dbReference>
<dbReference type="RefSeq" id="WP_126594470.1">
    <property type="nucleotide sequence ID" value="NZ_BIFQ01000001.1"/>
</dbReference>
<sequence>MKTTTPLLVIVSGPAAAGKTSLAKQLAEKKSIPAICKDDIKESLFDSLGYETPDWVEKLEIATYDLLFYLALTMLKVSTSLIIESDVTPYFNEERIQKIREQCDFRILQIACRTEGETLVKRFHERMNSGTQHPGHFEAYYLAKSEEFRESLQKGYSTTLDVDSDVIVVDTTDFAKIDYGQLLSKIIV</sequence>